<reference evidence="1" key="1">
    <citation type="submission" date="2018-11" db="EMBL/GenBank/DDBJ databases">
        <authorList>
            <consortium name="Pathogen Informatics"/>
        </authorList>
    </citation>
    <scope>NUCLEOTIDE SEQUENCE</scope>
</reference>
<dbReference type="Proteomes" id="UP000784294">
    <property type="component" value="Unassembled WGS sequence"/>
</dbReference>
<dbReference type="EMBL" id="CAAALY010104426">
    <property type="protein sequence ID" value="VEL29579.1"/>
    <property type="molecule type" value="Genomic_DNA"/>
</dbReference>
<evidence type="ECO:0000313" key="1">
    <source>
        <dbReference type="EMBL" id="VEL29579.1"/>
    </source>
</evidence>
<evidence type="ECO:0000313" key="2">
    <source>
        <dbReference type="Proteomes" id="UP000784294"/>
    </source>
</evidence>
<comment type="caution">
    <text evidence="1">The sequence shown here is derived from an EMBL/GenBank/DDBJ whole genome shotgun (WGS) entry which is preliminary data.</text>
</comment>
<accession>A0A3S5FF52</accession>
<protein>
    <submittedName>
        <fullName evidence="1">Uncharacterized protein</fullName>
    </submittedName>
</protein>
<organism evidence="1 2">
    <name type="scientific">Protopolystoma xenopodis</name>
    <dbReference type="NCBI Taxonomy" id="117903"/>
    <lineage>
        <taxon>Eukaryota</taxon>
        <taxon>Metazoa</taxon>
        <taxon>Spiralia</taxon>
        <taxon>Lophotrochozoa</taxon>
        <taxon>Platyhelminthes</taxon>
        <taxon>Monogenea</taxon>
        <taxon>Polyopisthocotylea</taxon>
        <taxon>Polystomatidea</taxon>
        <taxon>Polystomatidae</taxon>
        <taxon>Protopolystoma</taxon>
    </lineage>
</organism>
<gene>
    <name evidence="1" type="ORF">PXEA_LOCUS23019</name>
</gene>
<dbReference type="AlphaFoldDB" id="A0A3S5FF52"/>
<sequence>MLSELHVLAYPISCDRPSFVPTLACDHLFGRPSLFFVLPNRFQDFSRCLSRLPLELRAQLTNIEFVNNGAGIKNPIAANPKLERELLNQKYGKSNLLIATVY</sequence>
<name>A0A3S5FF52_9PLAT</name>
<proteinExistence type="predicted"/>
<keyword evidence="2" id="KW-1185">Reference proteome</keyword>